<dbReference type="Proteomes" id="UP000499080">
    <property type="component" value="Unassembled WGS sequence"/>
</dbReference>
<dbReference type="AlphaFoldDB" id="A0A4Y2G7H3"/>
<feature type="non-terminal residue" evidence="1">
    <location>
        <position position="1"/>
    </location>
</feature>
<gene>
    <name evidence="1" type="ORF">AVEN_123829_1</name>
</gene>
<reference evidence="1 2" key="1">
    <citation type="journal article" date="2019" name="Sci. Rep.">
        <title>Orb-weaving spider Araneus ventricosus genome elucidates the spidroin gene catalogue.</title>
        <authorList>
            <person name="Kono N."/>
            <person name="Nakamura H."/>
            <person name="Ohtoshi R."/>
            <person name="Moran D.A.P."/>
            <person name="Shinohara A."/>
            <person name="Yoshida Y."/>
            <person name="Fujiwara M."/>
            <person name="Mori M."/>
            <person name="Tomita M."/>
            <person name="Arakawa K."/>
        </authorList>
    </citation>
    <scope>NUCLEOTIDE SEQUENCE [LARGE SCALE GENOMIC DNA]</scope>
</reference>
<evidence type="ECO:0000313" key="2">
    <source>
        <dbReference type="Proteomes" id="UP000499080"/>
    </source>
</evidence>
<sequence length="58" mass="6577">LKRKDGISKVRSGHRSCSYATVKIKYADFQTAPPHLPRSCRKFGTDFGVQIIFSFICL</sequence>
<proteinExistence type="predicted"/>
<accession>A0A4Y2G7H3</accession>
<name>A0A4Y2G7H3_ARAVE</name>
<dbReference type="EMBL" id="BGPR01253160">
    <property type="protein sequence ID" value="GBM48548.1"/>
    <property type="molecule type" value="Genomic_DNA"/>
</dbReference>
<protein>
    <submittedName>
        <fullName evidence="1">Uncharacterized protein</fullName>
    </submittedName>
</protein>
<keyword evidence="2" id="KW-1185">Reference proteome</keyword>
<evidence type="ECO:0000313" key="1">
    <source>
        <dbReference type="EMBL" id="GBM48548.1"/>
    </source>
</evidence>
<organism evidence="1 2">
    <name type="scientific">Araneus ventricosus</name>
    <name type="common">Orbweaver spider</name>
    <name type="synonym">Epeira ventricosa</name>
    <dbReference type="NCBI Taxonomy" id="182803"/>
    <lineage>
        <taxon>Eukaryota</taxon>
        <taxon>Metazoa</taxon>
        <taxon>Ecdysozoa</taxon>
        <taxon>Arthropoda</taxon>
        <taxon>Chelicerata</taxon>
        <taxon>Arachnida</taxon>
        <taxon>Araneae</taxon>
        <taxon>Araneomorphae</taxon>
        <taxon>Entelegynae</taxon>
        <taxon>Araneoidea</taxon>
        <taxon>Araneidae</taxon>
        <taxon>Araneus</taxon>
    </lineage>
</organism>
<comment type="caution">
    <text evidence="1">The sequence shown here is derived from an EMBL/GenBank/DDBJ whole genome shotgun (WGS) entry which is preliminary data.</text>
</comment>